<proteinExistence type="predicted"/>
<evidence type="ECO:0000259" key="8">
    <source>
        <dbReference type="PROSITE" id="PS51096"/>
    </source>
</evidence>
<sequence length="135" mass="14973">MTKEPIILLTHGGWGAGLLKSIKMIVGETENIYEVVLQPEDNLQEYIKRVEQQLKSVTWSEKLLILTDIKGGTTSNVALRLSRDYDILAISGLNTAMLLDAIMKQSTPFTEQSGVEILQASLDNCQILQLPTTNN</sequence>
<evidence type="ECO:0000256" key="3">
    <source>
        <dbReference type="ARBA" id="ARBA00022490"/>
    </source>
</evidence>
<gene>
    <name evidence="9" type="ORF">A5821_003079</name>
</gene>
<accession>A0AAQ3WC62</accession>
<evidence type="ECO:0000256" key="1">
    <source>
        <dbReference type="ARBA" id="ARBA00004496"/>
    </source>
</evidence>
<dbReference type="RefSeq" id="WP_086315583.1">
    <property type="nucleotide sequence ID" value="NZ_CP147244.1"/>
</dbReference>
<keyword evidence="4" id="KW-0762">Sugar transport</keyword>
<dbReference type="Gene3D" id="3.40.50.510">
    <property type="entry name" value="Phosphotransferase system, mannose-type IIA component"/>
    <property type="match status" value="1"/>
</dbReference>
<dbReference type="PROSITE" id="PS51096">
    <property type="entry name" value="PTS_EIIA_TYPE_4"/>
    <property type="match status" value="1"/>
</dbReference>
<dbReference type="GO" id="GO:0016020">
    <property type="term" value="C:membrane"/>
    <property type="evidence" value="ECO:0007669"/>
    <property type="project" value="InterPro"/>
</dbReference>
<reference evidence="9" key="1">
    <citation type="submission" date="2017-05" db="EMBL/GenBank/DDBJ databases">
        <authorList>
            <consortium name="The Broad Institute Genomics Platform"/>
            <consortium name="The Broad Institute Genomic Center for Infectious Diseases"/>
            <person name="Earl A."/>
            <person name="Manson A."/>
            <person name="Schwartman J."/>
            <person name="Gilmore M."/>
            <person name="Abouelleil A."/>
            <person name="Cao P."/>
            <person name="Chapman S."/>
            <person name="Cusick C."/>
            <person name="Shea T."/>
            <person name="Young S."/>
            <person name="Neafsey D."/>
            <person name="Nusbaum C."/>
            <person name="Birren B."/>
        </authorList>
    </citation>
    <scope>NUCLEOTIDE SEQUENCE</scope>
    <source>
        <strain evidence="9">7F3_DIV0205</strain>
    </source>
</reference>
<dbReference type="PANTHER" id="PTHR33799:SF1">
    <property type="entry name" value="PTS SYSTEM MANNOSE-SPECIFIC EIIAB COMPONENT-RELATED"/>
    <property type="match status" value="1"/>
</dbReference>
<dbReference type="Pfam" id="PF03610">
    <property type="entry name" value="EIIA-man"/>
    <property type="match status" value="1"/>
</dbReference>
<keyword evidence="7" id="KW-0418">Kinase</keyword>
<dbReference type="Proteomes" id="UP000194948">
    <property type="component" value="Chromosome"/>
</dbReference>
<organism evidence="9 10">
    <name type="scientific">Candidatus Enterococcus palustris</name>
    <dbReference type="NCBI Taxonomy" id="1834189"/>
    <lineage>
        <taxon>Bacteria</taxon>
        <taxon>Bacillati</taxon>
        <taxon>Bacillota</taxon>
        <taxon>Bacilli</taxon>
        <taxon>Lactobacillales</taxon>
        <taxon>Enterococcaceae</taxon>
        <taxon>Enterococcus</taxon>
    </lineage>
</organism>
<keyword evidence="10" id="KW-1185">Reference proteome</keyword>
<keyword evidence="2" id="KW-0813">Transport</keyword>
<keyword evidence="5" id="KW-0808">Transferase</keyword>
<evidence type="ECO:0000313" key="10">
    <source>
        <dbReference type="Proteomes" id="UP000194948"/>
    </source>
</evidence>
<keyword evidence="6" id="KW-0598">Phosphotransferase system</keyword>
<dbReference type="InterPro" id="IPR036662">
    <property type="entry name" value="PTS_EIIA_man-typ_sf"/>
</dbReference>
<evidence type="ECO:0000256" key="4">
    <source>
        <dbReference type="ARBA" id="ARBA00022597"/>
    </source>
</evidence>
<feature type="domain" description="PTS EIIA type-4" evidence="8">
    <location>
        <begin position="3"/>
        <end position="135"/>
    </location>
</feature>
<evidence type="ECO:0000256" key="6">
    <source>
        <dbReference type="ARBA" id="ARBA00022683"/>
    </source>
</evidence>
<dbReference type="PANTHER" id="PTHR33799">
    <property type="entry name" value="PTS PERMEASE-RELATED-RELATED"/>
    <property type="match status" value="1"/>
</dbReference>
<dbReference type="InterPro" id="IPR033887">
    <property type="entry name" value="PTS_IIA_man"/>
</dbReference>
<evidence type="ECO:0000313" key="9">
    <source>
        <dbReference type="EMBL" id="WYK01942.1"/>
    </source>
</evidence>
<dbReference type="GO" id="GO:0005737">
    <property type="term" value="C:cytoplasm"/>
    <property type="evidence" value="ECO:0007669"/>
    <property type="project" value="UniProtKB-SubCell"/>
</dbReference>
<dbReference type="EMBL" id="CP147244">
    <property type="protein sequence ID" value="WYK01942.1"/>
    <property type="molecule type" value="Genomic_DNA"/>
</dbReference>
<dbReference type="SUPFAM" id="SSF53062">
    <property type="entry name" value="PTS system fructose IIA component-like"/>
    <property type="match status" value="1"/>
</dbReference>
<keyword evidence="3" id="KW-0963">Cytoplasm</keyword>
<dbReference type="InterPro" id="IPR004701">
    <property type="entry name" value="PTS_EIIA_man-typ"/>
</dbReference>
<protein>
    <submittedName>
        <fullName evidence="9">PTS system, D-glucosaminate-specific IIA component</fullName>
    </submittedName>
</protein>
<dbReference type="InterPro" id="IPR051471">
    <property type="entry name" value="Bacterial_PTS_sugar_comp"/>
</dbReference>
<dbReference type="CDD" id="cd00006">
    <property type="entry name" value="PTS_IIA_man"/>
    <property type="match status" value="1"/>
</dbReference>
<name>A0AAQ3WC62_9ENTE</name>
<evidence type="ECO:0000256" key="7">
    <source>
        <dbReference type="ARBA" id="ARBA00022777"/>
    </source>
</evidence>
<dbReference type="GO" id="GO:0016301">
    <property type="term" value="F:kinase activity"/>
    <property type="evidence" value="ECO:0007669"/>
    <property type="project" value="UniProtKB-KW"/>
</dbReference>
<comment type="subcellular location">
    <subcellularLocation>
        <location evidence="1">Cytoplasm</location>
    </subcellularLocation>
</comment>
<reference evidence="9" key="2">
    <citation type="submission" date="2024-03" db="EMBL/GenBank/DDBJ databases">
        <title>The Genome Sequence of Enterococcus sp. DIV0205d.</title>
        <authorList>
            <consortium name="The Broad Institute Genomics Platform"/>
            <consortium name="The Broad Institute Microbial Omics Core"/>
            <consortium name="The Broad Institute Genomic Center for Infectious Diseases"/>
            <person name="Earl A."/>
            <person name="Manson A."/>
            <person name="Gilmore M."/>
            <person name="Schwartman J."/>
            <person name="Shea T."/>
            <person name="Abouelleil A."/>
            <person name="Cao P."/>
            <person name="Chapman S."/>
            <person name="Cusick C."/>
            <person name="Young S."/>
            <person name="Neafsey D."/>
            <person name="Nusbaum C."/>
            <person name="Birren B."/>
        </authorList>
    </citation>
    <scope>NUCLEOTIDE SEQUENCE</scope>
    <source>
        <strain evidence="9">7F3_DIV0205</strain>
    </source>
</reference>
<dbReference type="AlphaFoldDB" id="A0AAQ3WC62"/>
<dbReference type="GO" id="GO:0009401">
    <property type="term" value="P:phosphoenolpyruvate-dependent sugar phosphotransferase system"/>
    <property type="evidence" value="ECO:0007669"/>
    <property type="project" value="UniProtKB-KW"/>
</dbReference>
<evidence type="ECO:0000256" key="5">
    <source>
        <dbReference type="ARBA" id="ARBA00022679"/>
    </source>
</evidence>
<evidence type="ECO:0000256" key="2">
    <source>
        <dbReference type="ARBA" id="ARBA00022448"/>
    </source>
</evidence>